<dbReference type="SMART" id="SM00292">
    <property type="entry name" value="BRCT"/>
    <property type="match status" value="1"/>
</dbReference>
<comment type="caution">
    <text evidence="4">The sequence shown here is derived from an EMBL/GenBank/DDBJ whole genome shotgun (WGS) entry which is preliminary data.</text>
</comment>
<dbReference type="GO" id="GO:0006281">
    <property type="term" value="P:DNA repair"/>
    <property type="evidence" value="ECO:0007669"/>
    <property type="project" value="UniProtKB-KW"/>
</dbReference>
<dbReference type="Gene3D" id="1.10.150.20">
    <property type="entry name" value="5' to 3' exonuclease, C-terminal subdomain"/>
    <property type="match status" value="1"/>
</dbReference>
<gene>
    <name evidence="4" type="ORF">S12H4_46456</name>
</gene>
<dbReference type="SUPFAM" id="SSF47781">
    <property type="entry name" value="RuvA domain 2-like"/>
    <property type="match status" value="1"/>
</dbReference>
<dbReference type="InterPro" id="IPR041663">
    <property type="entry name" value="DisA/LigA_HHH"/>
</dbReference>
<dbReference type="Pfam" id="PF00533">
    <property type="entry name" value="BRCT"/>
    <property type="match status" value="1"/>
</dbReference>
<dbReference type="InterPro" id="IPR010994">
    <property type="entry name" value="RuvA_2-like"/>
</dbReference>
<dbReference type="CDD" id="cd17748">
    <property type="entry name" value="BRCT_DNA_ligase_like"/>
    <property type="match status" value="1"/>
</dbReference>
<evidence type="ECO:0000256" key="1">
    <source>
        <dbReference type="ARBA" id="ARBA00022763"/>
    </source>
</evidence>
<dbReference type="InterPro" id="IPR036420">
    <property type="entry name" value="BRCT_dom_sf"/>
</dbReference>
<dbReference type="PROSITE" id="PS50172">
    <property type="entry name" value="BRCT"/>
    <property type="match status" value="1"/>
</dbReference>
<organism evidence="4">
    <name type="scientific">marine sediment metagenome</name>
    <dbReference type="NCBI Taxonomy" id="412755"/>
    <lineage>
        <taxon>unclassified sequences</taxon>
        <taxon>metagenomes</taxon>
        <taxon>ecological metagenomes</taxon>
    </lineage>
</organism>
<feature type="non-terminal residue" evidence="4">
    <location>
        <position position="1"/>
    </location>
</feature>
<dbReference type="Pfam" id="PF12826">
    <property type="entry name" value="HHH_2"/>
    <property type="match status" value="1"/>
</dbReference>
<protein>
    <recommendedName>
        <fullName evidence="3">BRCT domain-containing protein</fullName>
    </recommendedName>
</protein>
<accession>X1UEF5</accession>
<evidence type="ECO:0000256" key="2">
    <source>
        <dbReference type="ARBA" id="ARBA00023204"/>
    </source>
</evidence>
<sequence>KLKAKAIREKLKALATEDKLKAKATREKLKALATEDKLKAKAIREELKTLATEDKLMSIDTIGPKIAESIVAFFGQEENRRIIQRLKDAGVNPKAVKTEIEELPLAGQEFVITGTLEAFSRQEAEARIKALGGTTGSSITQKTTHIVVGADPGSKLGKARSLGIKQLNEEEFLQLLRQAT</sequence>
<evidence type="ECO:0000313" key="4">
    <source>
        <dbReference type="EMBL" id="GAJ15894.1"/>
    </source>
</evidence>
<dbReference type="Gene3D" id="3.40.50.10190">
    <property type="entry name" value="BRCT domain"/>
    <property type="match status" value="1"/>
</dbReference>
<dbReference type="InterPro" id="IPR001357">
    <property type="entry name" value="BRCT_dom"/>
</dbReference>
<evidence type="ECO:0000259" key="3">
    <source>
        <dbReference type="PROSITE" id="PS50172"/>
    </source>
</evidence>
<proteinExistence type="predicted"/>
<reference evidence="4" key="1">
    <citation type="journal article" date="2014" name="Front. Microbiol.">
        <title>High frequency of phylogenetically diverse reductive dehalogenase-homologous genes in deep subseafloor sedimentary metagenomes.</title>
        <authorList>
            <person name="Kawai M."/>
            <person name="Futagami T."/>
            <person name="Toyoda A."/>
            <person name="Takaki Y."/>
            <person name="Nishi S."/>
            <person name="Hori S."/>
            <person name="Arai W."/>
            <person name="Tsubouchi T."/>
            <person name="Morono Y."/>
            <person name="Uchiyama I."/>
            <person name="Ito T."/>
            <person name="Fujiyama A."/>
            <person name="Inagaki F."/>
            <person name="Takami H."/>
        </authorList>
    </citation>
    <scope>NUCLEOTIDE SEQUENCE</scope>
    <source>
        <strain evidence="4">Expedition CK06-06</strain>
    </source>
</reference>
<dbReference type="AlphaFoldDB" id="X1UEF5"/>
<dbReference type="SUPFAM" id="SSF52113">
    <property type="entry name" value="BRCT domain"/>
    <property type="match status" value="1"/>
</dbReference>
<keyword evidence="1" id="KW-0227">DNA damage</keyword>
<dbReference type="EMBL" id="BARW01028827">
    <property type="protein sequence ID" value="GAJ15894.1"/>
    <property type="molecule type" value="Genomic_DNA"/>
</dbReference>
<keyword evidence="2" id="KW-0234">DNA repair</keyword>
<feature type="domain" description="BRCT" evidence="3">
    <location>
        <begin position="100"/>
        <end position="180"/>
    </location>
</feature>
<name>X1UEF5_9ZZZZ</name>